<dbReference type="RefSeq" id="WP_341370195.1">
    <property type="nucleotide sequence ID" value="NZ_JBBPCO010000003.1"/>
</dbReference>
<organism evidence="1 2">
    <name type="scientific">Thermithiobacillus plumbiphilus</name>
    <dbReference type="NCBI Taxonomy" id="1729899"/>
    <lineage>
        <taxon>Bacteria</taxon>
        <taxon>Pseudomonadati</taxon>
        <taxon>Pseudomonadota</taxon>
        <taxon>Acidithiobacillia</taxon>
        <taxon>Acidithiobacillales</taxon>
        <taxon>Thermithiobacillaceae</taxon>
        <taxon>Thermithiobacillus</taxon>
    </lineage>
</organism>
<evidence type="ECO:0008006" key="3">
    <source>
        <dbReference type="Google" id="ProtNLM"/>
    </source>
</evidence>
<accession>A0ABU9D6T7</accession>
<evidence type="ECO:0000313" key="2">
    <source>
        <dbReference type="Proteomes" id="UP001446205"/>
    </source>
</evidence>
<dbReference type="EMBL" id="JBBPCO010000003">
    <property type="protein sequence ID" value="MEK8089129.1"/>
    <property type="molecule type" value="Genomic_DNA"/>
</dbReference>
<keyword evidence="2" id="KW-1185">Reference proteome</keyword>
<protein>
    <recommendedName>
        <fullName evidence="3">DUF1641 domain-containing protein</fullName>
    </recommendedName>
</protein>
<comment type="caution">
    <text evidence="1">The sequence shown here is derived from an EMBL/GenBank/DDBJ whole genome shotgun (WGS) entry which is preliminary data.</text>
</comment>
<proteinExistence type="predicted"/>
<evidence type="ECO:0000313" key="1">
    <source>
        <dbReference type="EMBL" id="MEK8089129.1"/>
    </source>
</evidence>
<dbReference type="Proteomes" id="UP001446205">
    <property type="component" value="Unassembled WGS sequence"/>
</dbReference>
<reference evidence="1 2" key="1">
    <citation type="submission" date="2024-04" db="EMBL/GenBank/DDBJ databases">
        <authorList>
            <person name="Abashina T."/>
            <person name="Shaikin A."/>
        </authorList>
    </citation>
    <scope>NUCLEOTIDE SEQUENCE [LARGE SCALE GENOMIC DNA]</scope>
    <source>
        <strain evidence="1 2">AAFK</strain>
    </source>
</reference>
<name>A0ABU9D6T7_9PROT</name>
<sequence length="148" mass="16412">MNTQIQDLTTGTDLEHLLEAVRDTLSDEMIVRLAGTLSGSLDLLDRLNRSGVLDALPVLERLIGSGDLERLQRLLPRMLDLMEGLDRELLDGLSRSLVQARQESAEAPAALGGVGGFWAILREPENQETIRFFLNFGKHFRNSGTEPD</sequence>
<gene>
    <name evidence="1" type="ORF">WOB96_05060</name>
</gene>